<keyword evidence="2 7" id="KW-0474">Menaquinone biosynthesis</keyword>
<feature type="domain" description="Mandelate racemase/muconate lactonizing enzyme C-terminal" evidence="8">
    <location>
        <begin position="142"/>
        <end position="234"/>
    </location>
</feature>
<dbReference type="InterPro" id="IPR010197">
    <property type="entry name" value="OSBS/NAAAR"/>
</dbReference>
<dbReference type="GO" id="GO:0016854">
    <property type="term" value="F:racemase and epimerase activity"/>
    <property type="evidence" value="ECO:0007669"/>
    <property type="project" value="UniProtKB-ARBA"/>
</dbReference>
<evidence type="ECO:0000256" key="7">
    <source>
        <dbReference type="HAMAP-Rule" id="MF_01933"/>
    </source>
</evidence>
<gene>
    <name evidence="7" type="primary">menC</name>
    <name evidence="9" type="ORF">EV146_10728</name>
</gene>
<proteinExistence type="inferred from homology"/>
<dbReference type="Pfam" id="PF02746">
    <property type="entry name" value="MR_MLE_N"/>
    <property type="match status" value="1"/>
</dbReference>
<evidence type="ECO:0000256" key="3">
    <source>
        <dbReference type="ARBA" id="ARBA00022723"/>
    </source>
</evidence>
<accession>A0A4R2BC67</accession>
<comment type="function">
    <text evidence="7">Converts 2-succinyl-6-hydroxy-2,4-cyclohexadiene-1-carboxylate (SHCHC) to 2-succinylbenzoate (OSB).</text>
</comment>
<dbReference type="SMART" id="SM00922">
    <property type="entry name" value="MR_MLE"/>
    <property type="match status" value="1"/>
</dbReference>
<feature type="active site" description="Proton acceptor" evidence="7">
    <location>
        <position position="262"/>
    </location>
</feature>
<dbReference type="NCBIfam" id="TIGR01928">
    <property type="entry name" value="menC_lowGC_arch"/>
    <property type="match status" value="1"/>
</dbReference>
<comment type="pathway">
    <text evidence="7">Quinol/quinone metabolism; 1,4-dihydroxy-2-naphthoate biosynthesis; 1,4-dihydroxy-2-naphthoate from chorismate: step 4/7.</text>
</comment>
<evidence type="ECO:0000259" key="8">
    <source>
        <dbReference type="SMART" id="SM00922"/>
    </source>
</evidence>
<dbReference type="Proteomes" id="UP000295689">
    <property type="component" value="Unassembled WGS sequence"/>
</dbReference>
<keyword evidence="3 7" id="KW-0479">Metal-binding</keyword>
<protein>
    <recommendedName>
        <fullName evidence="6 7">o-succinylbenzoate synthase</fullName>
        <shortName evidence="7">OSB synthase</shortName>
        <shortName evidence="7">OSBS</shortName>
        <ecNumber evidence="6 7">4.2.1.113</ecNumber>
    </recommendedName>
    <alternativeName>
        <fullName evidence="7">4-(2'-carboxyphenyl)-4-oxybutyric acid synthase</fullName>
    </alternativeName>
    <alternativeName>
        <fullName evidence="7">o-succinylbenzoic acid synthase</fullName>
    </alternativeName>
</protein>
<keyword evidence="10" id="KW-1185">Reference proteome</keyword>
<dbReference type="GO" id="GO:0000287">
    <property type="term" value="F:magnesium ion binding"/>
    <property type="evidence" value="ECO:0007669"/>
    <property type="project" value="UniProtKB-UniRule"/>
</dbReference>
<evidence type="ECO:0000256" key="6">
    <source>
        <dbReference type="ARBA" id="ARBA00029491"/>
    </source>
</evidence>
<dbReference type="InterPro" id="IPR013342">
    <property type="entry name" value="Mandelate_racemase_C"/>
</dbReference>
<comment type="catalytic activity">
    <reaction evidence="7">
        <text>(1R,6R)-6-hydroxy-2-succinyl-cyclohexa-2,4-diene-1-carboxylate = 2-succinylbenzoate + H2O</text>
        <dbReference type="Rhea" id="RHEA:10196"/>
        <dbReference type="ChEBI" id="CHEBI:15377"/>
        <dbReference type="ChEBI" id="CHEBI:18325"/>
        <dbReference type="ChEBI" id="CHEBI:58689"/>
        <dbReference type="EC" id="4.2.1.113"/>
    </reaction>
</comment>
<feature type="binding site" evidence="7">
    <location>
        <position position="238"/>
    </location>
    <ligand>
        <name>Mg(2+)</name>
        <dbReference type="ChEBI" id="CHEBI:18420"/>
    </ligand>
</feature>
<organism evidence="9 10">
    <name type="scientific">Mesobacillus foraminis</name>
    <dbReference type="NCBI Taxonomy" id="279826"/>
    <lineage>
        <taxon>Bacteria</taxon>
        <taxon>Bacillati</taxon>
        <taxon>Bacillota</taxon>
        <taxon>Bacilli</taxon>
        <taxon>Bacillales</taxon>
        <taxon>Bacillaceae</taxon>
        <taxon>Mesobacillus</taxon>
    </lineage>
</organism>
<dbReference type="UniPathway" id="UPA00079"/>
<reference evidence="9 10" key="1">
    <citation type="journal article" date="2015" name="Stand. Genomic Sci.">
        <title>Genomic Encyclopedia of Bacterial and Archaeal Type Strains, Phase III: the genomes of soil and plant-associated and newly described type strains.</title>
        <authorList>
            <person name="Whitman W.B."/>
            <person name="Woyke T."/>
            <person name="Klenk H.P."/>
            <person name="Zhou Y."/>
            <person name="Lilburn T.G."/>
            <person name="Beck B.J."/>
            <person name="De Vos P."/>
            <person name="Vandamme P."/>
            <person name="Eisen J.A."/>
            <person name="Garrity G."/>
            <person name="Hugenholtz P."/>
            <person name="Kyrpides N.C."/>
        </authorList>
    </citation>
    <scope>NUCLEOTIDE SEQUENCE [LARGE SCALE GENOMIC DNA]</scope>
    <source>
        <strain evidence="9 10">CV53</strain>
    </source>
</reference>
<dbReference type="InterPro" id="IPR047585">
    <property type="entry name" value="MenC"/>
</dbReference>
<keyword evidence="5 7" id="KW-0456">Lyase</keyword>
<evidence type="ECO:0000256" key="4">
    <source>
        <dbReference type="ARBA" id="ARBA00022842"/>
    </source>
</evidence>
<dbReference type="Pfam" id="PF13378">
    <property type="entry name" value="MR_MLE_C"/>
    <property type="match status" value="1"/>
</dbReference>
<dbReference type="InterPro" id="IPR029017">
    <property type="entry name" value="Enolase-like_N"/>
</dbReference>
<dbReference type="SFLD" id="SFLDG00180">
    <property type="entry name" value="muconate_cycloisomerase"/>
    <property type="match status" value="1"/>
</dbReference>
<dbReference type="InterPro" id="IPR013341">
    <property type="entry name" value="Mandelate_racemase_N_dom"/>
</dbReference>
<name>A0A4R2BC67_9BACI</name>
<comment type="pathway">
    <text evidence="7">Quinol/quinone metabolism; menaquinone biosynthesis.</text>
</comment>
<dbReference type="AlphaFoldDB" id="A0A4R2BC67"/>
<comment type="similarity">
    <text evidence="7">Belongs to the mandelate racemase/muconate lactonizing enzyme family. MenC type 2 subfamily.</text>
</comment>
<evidence type="ECO:0000313" key="10">
    <source>
        <dbReference type="Proteomes" id="UP000295689"/>
    </source>
</evidence>
<dbReference type="InterPro" id="IPR036849">
    <property type="entry name" value="Enolase-like_C_sf"/>
</dbReference>
<feature type="binding site" evidence="7">
    <location>
        <position position="213"/>
    </location>
    <ligand>
        <name>Mg(2+)</name>
        <dbReference type="ChEBI" id="CHEBI:18420"/>
    </ligand>
</feature>
<dbReference type="SFLD" id="SFLDS00001">
    <property type="entry name" value="Enolase"/>
    <property type="match status" value="1"/>
</dbReference>
<dbReference type="SFLD" id="SFLDF00009">
    <property type="entry name" value="o-succinylbenzoate_synthase"/>
    <property type="match status" value="1"/>
</dbReference>
<keyword evidence="4 7" id="KW-0460">Magnesium</keyword>
<dbReference type="SUPFAM" id="SSF51604">
    <property type="entry name" value="Enolase C-terminal domain-like"/>
    <property type="match status" value="1"/>
</dbReference>
<dbReference type="CDD" id="cd03317">
    <property type="entry name" value="NAAAR"/>
    <property type="match status" value="1"/>
</dbReference>
<dbReference type="HAMAP" id="MF_01933">
    <property type="entry name" value="MenC_2"/>
    <property type="match status" value="1"/>
</dbReference>
<dbReference type="EMBL" id="SLVV01000007">
    <property type="protein sequence ID" value="TCN24336.1"/>
    <property type="molecule type" value="Genomic_DNA"/>
</dbReference>
<evidence type="ECO:0000313" key="9">
    <source>
        <dbReference type="EMBL" id="TCN24336.1"/>
    </source>
</evidence>
<feature type="active site" description="Proton donor" evidence="7">
    <location>
        <position position="163"/>
    </location>
</feature>
<dbReference type="PANTHER" id="PTHR48073">
    <property type="entry name" value="O-SUCCINYLBENZOATE SYNTHASE-RELATED"/>
    <property type="match status" value="1"/>
</dbReference>
<dbReference type="GO" id="GO:0043748">
    <property type="term" value="F:O-succinylbenzoate synthase activity"/>
    <property type="evidence" value="ECO:0007669"/>
    <property type="project" value="UniProtKB-EC"/>
</dbReference>
<dbReference type="RefSeq" id="WP_132006976.1">
    <property type="nucleotide sequence ID" value="NZ_JABUHM010000005.1"/>
</dbReference>
<dbReference type="Gene3D" id="3.20.20.120">
    <property type="entry name" value="Enolase-like C-terminal domain"/>
    <property type="match status" value="1"/>
</dbReference>
<comment type="caution">
    <text evidence="9">The sequence shown here is derived from an EMBL/GenBank/DDBJ whole genome shotgun (WGS) entry which is preliminary data.</text>
</comment>
<evidence type="ECO:0000256" key="1">
    <source>
        <dbReference type="ARBA" id="ARBA00001968"/>
    </source>
</evidence>
<dbReference type="GO" id="GO:0009234">
    <property type="term" value="P:menaquinone biosynthetic process"/>
    <property type="evidence" value="ECO:0007669"/>
    <property type="project" value="UniProtKB-UniRule"/>
</dbReference>
<dbReference type="EC" id="4.2.1.113" evidence="6 7"/>
<dbReference type="Gene3D" id="3.30.390.10">
    <property type="entry name" value="Enolase-like, N-terminal domain"/>
    <property type="match status" value="1"/>
</dbReference>
<evidence type="ECO:0000256" key="2">
    <source>
        <dbReference type="ARBA" id="ARBA00022428"/>
    </source>
</evidence>
<sequence length="368" mass="41233">MNLQRIKLTVIKMPLKIPFSTHLETVSERESILVEATGKDGAQGYGEGVAFSSPWYTEETVKTSHHMLKDFLIPLLKRSPVHHPAEIEHLFRSIRRNQMAKAAIETALWDLDAKRRGVSLARRLGSTAGRIPSGVVIGTPDINDAISHIEDYILKGFQRVKIKIFPDHDIEFVRELRRRFPTLDIMADANSAYTLEDVDRLKALDEFGLMMIEQPLASDDIIDHAVLQRQIATPVCLDESIVSYEDARKAIEIGSCKVINIKIGRVGGLYTAVKIHDMCKEKGLPVWCGGMIEYGVSRAHNIALASLPGFTIPGDISGSDRYWEEDIVTPEIKVEDGFIEVPTKPGIGFQLNLKRLKEVTVSEEVFDF</sequence>
<dbReference type="UniPathway" id="UPA01057">
    <property type="reaction ID" value="UER00165"/>
</dbReference>
<dbReference type="InterPro" id="IPR029065">
    <property type="entry name" value="Enolase_C-like"/>
</dbReference>
<evidence type="ECO:0000256" key="5">
    <source>
        <dbReference type="ARBA" id="ARBA00023239"/>
    </source>
</evidence>
<dbReference type="PANTHER" id="PTHR48073:SF5">
    <property type="entry name" value="O-SUCCINYLBENZOATE SYNTHASE"/>
    <property type="match status" value="1"/>
</dbReference>
<dbReference type="SUPFAM" id="SSF54826">
    <property type="entry name" value="Enolase N-terminal domain-like"/>
    <property type="match status" value="1"/>
</dbReference>
<feature type="binding site" evidence="7">
    <location>
        <position position="188"/>
    </location>
    <ligand>
        <name>Mg(2+)</name>
        <dbReference type="ChEBI" id="CHEBI:18420"/>
    </ligand>
</feature>
<comment type="cofactor">
    <cofactor evidence="1 7">
        <name>a divalent metal cation</name>
        <dbReference type="ChEBI" id="CHEBI:60240"/>
    </cofactor>
</comment>